<dbReference type="RefSeq" id="WP_323250478.1">
    <property type="nucleotide sequence ID" value="NZ_JAYFUL010000023.1"/>
</dbReference>
<dbReference type="EMBL" id="JAYFUL010000023">
    <property type="protein sequence ID" value="MEA5258984.1"/>
    <property type="molecule type" value="Genomic_DNA"/>
</dbReference>
<comment type="caution">
    <text evidence="1">The sequence shown here is derived from an EMBL/GenBank/DDBJ whole genome shotgun (WGS) entry which is preliminary data.</text>
</comment>
<evidence type="ECO:0000313" key="1">
    <source>
        <dbReference type="EMBL" id="MEA5258984.1"/>
    </source>
</evidence>
<protein>
    <submittedName>
        <fullName evidence="1">Uncharacterized protein</fullName>
    </submittedName>
</protein>
<dbReference type="Proteomes" id="UP001304671">
    <property type="component" value="Unassembled WGS sequence"/>
</dbReference>
<gene>
    <name evidence="1" type="ORF">VB264_14405</name>
</gene>
<reference evidence="1 2" key="1">
    <citation type="submission" date="2023-12" db="EMBL/GenBank/DDBJ databases">
        <title>Novel species of the genus Arcicella isolated from rivers.</title>
        <authorList>
            <person name="Lu H."/>
        </authorList>
    </citation>
    <scope>NUCLEOTIDE SEQUENCE [LARGE SCALE GENOMIC DNA]</scope>
    <source>
        <strain evidence="1 2">LMG 21963</strain>
    </source>
</reference>
<sequence>MKISTITTTLLGCLTLLTACNNSKNTSNAVFDKFAPTTMEYKNELASIVKSNPEELHYTFNKFIEKDGKEYLDIQIKGEAFEATGLVLVNSWNKLEEIKSTNGLGYDGAELKGLELAIIPSPSGAYLVYKDLEEIVD</sequence>
<proteinExistence type="predicted"/>
<keyword evidence="2" id="KW-1185">Reference proteome</keyword>
<evidence type="ECO:0000313" key="2">
    <source>
        <dbReference type="Proteomes" id="UP001304671"/>
    </source>
</evidence>
<dbReference type="PROSITE" id="PS51257">
    <property type="entry name" value="PROKAR_LIPOPROTEIN"/>
    <property type="match status" value="1"/>
</dbReference>
<organism evidence="1 2">
    <name type="scientific">Arcicella aquatica</name>
    <dbReference type="NCBI Taxonomy" id="217141"/>
    <lineage>
        <taxon>Bacteria</taxon>
        <taxon>Pseudomonadati</taxon>
        <taxon>Bacteroidota</taxon>
        <taxon>Cytophagia</taxon>
        <taxon>Cytophagales</taxon>
        <taxon>Flectobacillaceae</taxon>
        <taxon>Arcicella</taxon>
    </lineage>
</organism>
<name>A0ABU5QQH1_9BACT</name>
<accession>A0ABU5QQH1</accession>